<dbReference type="RefSeq" id="WP_051462006.1">
    <property type="nucleotide sequence ID" value="NZ_ATSX01000002.1"/>
</dbReference>
<gene>
    <name evidence="1" type="ORF">COMX_07255</name>
</gene>
<protein>
    <recommendedName>
        <fullName evidence="3">DUF2939 domain-containing protein</fullName>
    </recommendedName>
</protein>
<evidence type="ECO:0000313" key="1">
    <source>
        <dbReference type="EMBL" id="EUK17772.1"/>
    </source>
</evidence>
<name>W7DK97_9PROT</name>
<keyword evidence="2" id="KW-1185">Reference proteome</keyword>
<organism evidence="1 2">
    <name type="scientific">Commensalibacter papalotli</name>
    <name type="common">ex Servin-Garciduenas et al. 2014</name>
    <dbReference type="NCBI Taxonomy" id="1208583"/>
    <lineage>
        <taxon>Bacteria</taxon>
        <taxon>Pseudomonadati</taxon>
        <taxon>Pseudomonadota</taxon>
        <taxon>Alphaproteobacteria</taxon>
        <taxon>Acetobacterales</taxon>
        <taxon>Acetobacteraceae</taxon>
    </lineage>
</organism>
<dbReference type="AlphaFoldDB" id="W7DK97"/>
<dbReference type="EMBL" id="ATSX01000002">
    <property type="protein sequence ID" value="EUK17772.1"/>
    <property type="molecule type" value="Genomic_DNA"/>
</dbReference>
<proteinExistence type="predicted"/>
<dbReference type="eggNOG" id="ENOG5032S7K">
    <property type="taxonomic scope" value="Bacteria"/>
</dbReference>
<dbReference type="OrthoDB" id="7270588at2"/>
<dbReference type="Pfam" id="PF11159">
    <property type="entry name" value="DUF2939"/>
    <property type="match status" value="1"/>
</dbReference>
<dbReference type="Proteomes" id="UP000019250">
    <property type="component" value="Unassembled WGS sequence"/>
</dbReference>
<accession>W7DK97</accession>
<comment type="caution">
    <text evidence="1">The sequence shown here is derived from an EMBL/GenBank/DDBJ whole genome shotgun (WGS) entry which is preliminary data.</text>
</comment>
<evidence type="ECO:0008006" key="3">
    <source>
        <dbReference type="Google" id="ProtNLM"/>
    </source>
</evidence>
<dbReference type="InterPro" id="IPR021330">
    <property type="entry name" value="DUF2939"/>
</dbReference>
<sequence length="187" mass="21627">MFFSFLKKWKLIFILAFLGGLYIAYPYMTLWSITKAIETHDTKKLLTYLDWHSIKNNLQIDLAKAIQNIPSSEDDLPDFGNSFAVTAVSNAVDHNLTPDNLTKFINRIKQDASRQNISTARALLQSFMATQIRFLSPTSLRAVIVIPGEAKDDPIQMTLRLEDWKWKVTSFRFSEQRTFQLFKQSDQ</sequence>
<evidence type="ECO:0000313" key="2">
    <source>
        <dbReference type="Proteomes" id="UP000019250"/>
    </source>
</evidence>
<reference evidence="1 2" key="1">
    <citation type="journal article" date="2014" name="Genome Announc.">
        <title>Draft Genome Sequence of Commensalibacter papalotli MX01, a Symbiont Identified from the Guts of Overwintering Monarch Butterflies.</title>
        <authorList>
            <person name="Servin-Garciduenas L.E."/>
            <person name="Sanchez-Quinto A."/>
            <person name="Martinez-Romero E."/>
        </authorList>
    </citation>
    <scope>NUCLEOTIDE SEQUENCE [LARGE SCALE GENOMIC DNA]</scope>
    <source>
        <strain evidence="2">MX-MONARCH01</strain>
    </source>
</reference>